<evidence type="ECO:0000256" key="11">
    <source>
        <dbReference type="SAM" id="Phobius"/>
    </source>
</evidence>
<name>A0AAN8JDY2_PATCE</name>
<keyword evidence="5" id="KW-0931">ER-Golgi transport</keyword>
<dbReference type="Pfam" id="PF03908">
    <property type="entry name" value="Sec20"/>
    <property type="match status" value="1"/>
</dbReference>
<keyword evidence="8 11" id="KW-0472">Membrane</keyword>
<evidence type="ECO:0000256" key="6">
    <source>
        <dbReference type="ARBA" id="ARBA00022989"/>
    </source>
</evidence>
<evidence type="ECO:0000256" key="2">
    <source>
        <dbReference type="ARBA" id="ARBA00022448"/>
    </source>
</evidence>
<dbReference type="CDD" id="cd15865">
    <property type="entry name" value="SNARE_SEC20"/>
    <property type="match status" value="1"/>
</dbReference>
<evidence type="ECO:0000313" key="13">
    <source>
        <dbReference type="EMBL" id="KAK6166985.1"/>
    </source>
</evidence>
<feature type="domain" description="Sec20 C-terminal" evidence="12">
    <location>
        <begin position="135"/>
        <end position="224"/>
    </location>
</feature>
<dbReference type="EMBL" id="JAZGQO010000019">
    <property type="protein sequence ID" value="KAK6166985.1"/>
    <property type="molecule type" value="Genomic_DNA"/>
</dbReference>
<comment type="similarity">
    <text evidence="9">Belongs to the SEC20 family.</text>
</comment>
<sequence length="227" mass="25965">MAAEDIHVRLCLQEIVKLDLEGKALIQDIRDVAKTSEVLEDLNHEAREKINKLRNKINELDQLGREQDKDSDREAILKNVETHKQKLSSTITSLRQSNIMTQLEIDKNQRQELLTGESDIRKRSKGNKETLAAKAGNITESLMNLNRMMASQVNQSELTNTTLFSSSKTVSDTHDEFQGMGGHIQTSHRLLTKYGRRDLTDKLLIFLALVFFFATVLYIVKKRVWPS</sequence>
<accession>A0AAN8JDY2</accession>
<dbReference type="InterPro" id="IPR056173">
    <property type="entry name" value="Sec20_C"/>
</dbReference>
<protein>
    <recommendedName>
        <fullName evidence="12">Sec20 C-terminal domain-containing protein</fullName>
    </recommendedName>
</protein>
<dbReference type="GO" id="GO:0006890">
    <property type="term" value="P:retrograde vesicle-mediated transport, Golgi to endoplasmic reticulum"/>
    <property type="evidence" value="ECO:0007669"/>
    <property type="project" value="InterPro"/>
</dbReference>
<proteinExistence type="inferred from homology"/>
<evidence type="ECO:0000256" key="5">
    <source>
        <dbReference type="ARBA" id="ARBA00022892"/>
    </source>
</evidence>
<evidence type="ECO:0000256" key="8">
    <source>
        <dbReference type="ARBA" id="ARBA00023136"/>
    </source>
</evidence>
<dbReference type="PANTHER" id="PTHR12825:SF0">
    <property type="entry name" value="VESICLE TRANSPORT PROTEIN SEC20"/>
    <property type="match status" value="1"/>
</dbReference>
<reference evidence="14 15" key="1">
    <citation type="submission" date="2024-01" db="EMBL/GenBank/DDBJ databases">
        <title>The genome of the rayed Mediterranean limpet Patella caerulea (Linnaeus, 1758).</title>
        <authorList>
            <person name="Anh-Thu Weber A."/>
            <person name="Halstead-Nussloch G."/>
        </authorList>
    </citation>
    <scope>NUCLEOTIDE SEQUENCE [LARGE SCALE GENOMIC DNA]</scope>
    <source>
        <strain evidence="14">AATW-2023a</strain>
        <tissue evidence="14">Whole specimen</tissue>
    </source>
</reference>
<evidence type="ECO:0000256" key="7">
    <source>
        <dbReference type="ARBA" id="ARBA00023054"/>
    </source>
</evidence>
<feature type="coiled-coil region" evidence="10">
    <location>
        <begin position="32"/>
        <end position="70"/>
    </location>
</feature>
<keyword evidence="4" id="KW-0256">Endoplasmic reticulum</keyword>
<dbReference type="GO" id="GO:0005789">
    <property type="term" value="C:endoplasmic reticulum membrane"/>
    <property type="evidence" value="ECO:0007669"/>
    <property type="project" value="UniProtKB-SubCell"/>
</dbReference>
<keyword evidence="7 10" id="KW-0175">Coiled coil</keyword>
<evidence type="ECO:0000256" key="1">
    <source>
        <dbReference type="ARBA" id="ARBA00004163"/>
    </source>
</evidence>
<comment type="subcellular location">
    <subcellularLocation>
        <location evidence="1">Endoplasmic reticulum membrane</location>
        <topology evidence="1">Single-pass type IV membrane protein</topology>
    </subcellularLocation>
</comment>
<dbReference type="InterPro" id="IPR005606">
    <property type="entry name" value="Sec20"/>
</dbReference>
<evidence type="ECO:0000256" key="4">
    <source>
        <dbReference type="ARBA" id="ARBA00022824"/>
    </source>
</evidence>
<keyword evidence="3 11" id="KW-0812">Transmembrane</keyword>
<evidence type="ECO:0000313" key="14">
    <source>
        <dbReference type="EMBL" id="KAK6174081.1"/>
    </source>
</evidence>
<evidence type="ECO:0000313" key="15">
    <source>
        <dbReference type="Proteomes" id="UP001347796"/>
    </source>
</evidence>
<evidence type="ECO:0000256" key="3">
    <source>
        <dbReference type="ARBA" id="ARBA00022692"/>
    </source>
</evidence>
<keyword evidence="15" id="KW-1185">Reference proteome</keyword>
<dbReference type="PANTHER" id="PTHR12825">
    <property type="entry name" value="BNIP1-RELATED"/>
    <property type="match status" value="1"/>
</dbReference>
<keyword evidence="6 11" id="KW-1133">Transmembrane helix</keyword>
<dbReference type="GO" id="GO:0031201">
    <property type="term" value="C:SNARE complex"/>
    <property type="evidence" value="ECO:0007669"/>
    <property type="project" value="TreeGrafter"/>
</dbReference>
<evidence type="ECO:0000256" key="9">
    <source>
        <dbReference type="ARBA" id="ARBA00037934"/>
    </source>
</evidence>
<evidence type="ECO:0000259" key="12">
    <source>
        <dbReference type="Pfam" id="PF03908"/>
    </source>
</evidence>
<evidence type="ECO:0000256" key="10">
    <source>
        <dbReference type="SAM" id="Coils"/>
    </source>
</evidence>
<feature type="transmembrane region" description="Helical" evidence="11">
    <location>
        <begin position="203"/>
        <end position="220"/>
    </location>
</feature>
<dbReference type="EMBL" id="JAZGQO010000011">
    <property type="protein sequence ID" value="KAK6174081.1"/>
    <property type="molecule type" value="Genomic_DNA"/>
</dbReference>
<keyword evidence="2" id="KW-0813">Transport</keyword>
<dbReference type="GO" id="GO:0005484">
    <property type="term" value="F:SNAP receptor activity"/>
    <property type="evidence" value="ECO:0007669"/>
    <property type="project" value="InterPro"/>
</dbReference>
<organism evidence="14 15">
    <name type="scientific">Patella caerulea</name>
    <name type="common">Rayed Mediterranean limpet</name>
    <dbReference type="NCBI Taxonomy" id="87958"/>
    <lineage>
        <taxon>Eukaryota</taxon>
        <taxon>Metazoa</taxon>
        <taxon>Spiralia</taxon>
        <taxon>Lophotrochozoa</taxon>
        <taxon>Mollusca</taxon>
        <taxon>Gastropoda</taxon>
        <taxon>Patellogastropoda</taxon>
        <taxon>Patelloidea</taxon>
        <taxon>Patellidae</taxon>
        <taxon>Patella</taxon>
    </lineage>
</organism>
<gene>
    <name evidence="14" type="ORF">SNE40_017426</name>
    <name evidence="13" type="ORF">SNE40_022171</name>
</gene>
<dbReference type="Proteomes" id="UP001347796">
    <property type="component" value="Unassembled WGS sequence"/>
</dbReference>
<comment type="caution">
    <text evidence="14">The sequence shown here is derived from an EMBL/GenBank/DDBJ whole genome shotgun (WGS) entry which is preliminary data.</text>
</comment>
<dbReference type="AlphaFoldDB" id="A0AAN8JDY2"/>